<gene>
    <name evidence="2" type="ORF">GCM10025872_15130</name>
</gene>
<keyword evidence="3" id="KW-1185">Reference proteome</keyword>
<protein>
    <submittedName>
        <fullName evidence="2">Uncharacterized protein</fullName>
    </submittedName>
</protein>
<accession>A0ABN6YP77</accession>
<reference evidence="3" key="1">
    <citation type="journal article" date="2019" name="Int. J. Syst. Evol. Microbiol.">
        <title>The Global Catalogue of Microorganisms (GCM) 10K type strain sequencing project: providing services to taxonomists for standard genome sequencing and annotation.</title>
        <authorList>
            <consortium name="The Broad Institute Genomics Platform"/>
            <consortium name="The Broad Institute Genome Sequencing Center for Infectious Disease"/>
            <person name="Wu L."/>
            <person name="Ma J."/>
        </authorList>
    </citation>
    <scope>NUCLEOTIDE SEQUENCE [LARGE SCALE GENOMIC DNA]</scope>
    <source>
        <strain evidence="3">NBRC 110608</strain>
    </source>
</reference>
<dbReference type="Proteomes" id="UP001321421">
    <property type="component" value="Chromosome"/>
</dbReference>
<sequence length="48" mass="5541">MLDQTLISPALAKAPGNSKPRYEYDIVHTNSDFWDQDSDHDPQVVRLR</sequence>
<name>A0ABN6YP77_9MICO</name>
<evidence type="ECO:0000313" key="2">
    <source>
        <dbReference type="EMBL" id="BDZ57856.1"/>
    </source>
</evidence>
<organism evidence="2 3">
    <name type="scientific">Barrientosiimonas endolithica</name>
    <dbReference type="NCBI Taxonomy" id="1535208"/>
    <lineage>
        <taxon>Bacteria</taxon>
        <taxon>Bacillati</taxon>
        <taxon>Actinomycetota</taxon>
        <taxon>Actinomycetes</taxon>
        <taxon>Micrococcales</taxon>
        <taxon>Dermacoccaceae</taxon>
        <taxon>Barrientosiimonas</taxon>
    </lineage>
</organism>
<feature type="region of interest" description="Disordered" evidence="1">
    <location>
        <begin position="1"/>
        <end position="21"/>
    </location>
</feature>
<dbReference type="EMBL" id="AP027735">
    <property type="protein sequence ID" value="BDZ57856.1"/>
    <property type="molecule type" value="Genomic_DNA"/>
</dbReference>
<evidence type="ECO:0000256" key="1">
    <source>
        <dbReference type="SAM" id="MobiDB-lite"/>
    </source>
</evidence>
<proteinExistence type="predicted"/>
<evidence type="ECO:0000313" key="3">
    <source>
        <dbReference type="Proteomes" id="UP001321421"/>
    </source>
</evidence>